<dbReference type="InterPro" id="IPR013525">
    <property type="entry name" value="ABC2_TM"/>
</dbReference>
<dbReference type="InterPro" id="IPR051449">
    <property type="entry name" value="ABC-2_transporter_component"/>
</dbReference>
<evidence type="ECO:0000256" key="5">
    <source>
        <dbReference type="ARBA" id="ARBA00022692"/>
    </source>
</evidence>
<gene>
    <name evidence="11" type="ORF">ACFOLH_17290</name>
</gene>
<comment type="caution">
    <text evidence="11">The sequence shown here is derived from an EMBL/GenBank/DDBJ whole genome shotgun (WGS) entry which is preliminary data.</text>
</comment>
<reference evidence="12" key="1">
    <citation type="journal article" date="2019" name="Int. J. Syst. Evol. Microbiol.">
        <title>The Global Catalogue of Microorganisms (GCM) 10K type strain sequencing project: providing services to taxonomists for standard genome sequencing and annotation.</title>
        <authorList>
            <consortium name="The Broad Institute Genomics Platform"/>
            <consortium name="The Broad Institute Genome Sequencing Center for Infectious Disease"/>
            <person name="Wu L."/>
            <person name="Ma J."/>
        </authorList>
    </citation>
    <scope>NUCLEOTIDE SEQUENCE [LARGE SCALE GENOMIC DNA]</scope>
    <source>
        <strain evidence="12">NCAIM B.02333</strain>
    </source>
</reference>
<comment type="subcellular location">
    <subcellularLocation>
        <location evidence="1 9">Cell membrane</location>
        <topology evidence="1 9">Multi-pass membrane protein</topology>
    </subcellularLocation>
</comment>
<dbReference type="PROSITE" id="PS51012">
    <property type="entry name" value="ABC_TM2"/>
    <property type="match status" value="1"/>
</dbReference>
<feature type="transmembrane region" description="Helical" evidence="9">
    <location>
        <begin position="133"/>
        <end position="158"/>
    </location>
</feature>
<evidence type="ECO:0000256" key="3">
    <source>
        <dbReference type="ARBA" id="ARBA00022448"/>
    </source>
</evidence>
<evidence type="ECO:0000256" key="4">
    <source>
        <dbReference type="ARBA" id="ARBA00022475"/>
    </source>
</evidence>
<keyword evidence="7 9" id="KW-0472">Membrane</keyword>
<comment type="similarity">
    <text evidence="2 9">Belongs to the ABC-2 integral membrane protein family.</text>
</comment>
<evidence type="ECO:0000256" key="6">
    <source>
        <dbReference type="ARBA" id="ARBA00022989"/>
    </source>
</evidence>
<dbReference type="RefSeq" id="WP_340293574.1">
    <property type="nucleotide sequence ID" value="NZ_JBBEOI010000113.1"/>
</dbReference>
<feature type="domain" description="ABC transmembrane type-2" evidence="10">
    <location>
        <begin position="18"/>
        <end position="251"/>
    </location>
</feature>
<feature type="transmembrane region" description="Helical" evidence="9">
    <location>
        <begin position="98"/>
        <end position="127"/>
    </location>
</feature>
<dbReference type="EMBL" id="JBHRWW010000016">
    <property type="protein sequence ID" value="MFC3690104.1"/>
    <property type="molecule type" value="Genomic_DNA"/>
</dbReference>
<dbReference type="PANTHER" id="PTHR30294">
    <property type="entry name" value="MEMBRANE COMPONENT OF ABC TRANSPORTER YHHJ-RELATED"/>
    <property type="match status" value="1"/>
</dbReference>
<name>A0ABV7WJR3_9MICO</name>
<sequence length="253" mass="25637">MSGLVRPALAAATAGRVLHQVRGDRRSLAMVLVLPAALLSVMAWLYEGGPAFDRVGPAMLALFPFVVMFLLTSVTTLRERQTGTLERLLTTPLGKADLVLGYGLAFGLLATAQAVLAVGVAVGLLGLDVRGPVAALLLVAVVDAVLGTALGLLASAFAATELQAVQMMPAVVLPQVLLCGLLVPRASLPDGLRELSSLLPLSHAVDAMTVVARWEGGVAGGAGGDLAGPLLVVVAFAAAALAGGAATLRRRTA</sequence>
<keyword evidence="8" id="KW-0046">Antibiotic resistance</keyword>
<proteinExistence type="inferred from homology"/>
<dbReference type="PIRSF" id="PIRSF006648">
    <property type="entry name" value="DrrB"/>
    <property type="match status" value="1"/>
</dbReference>
<dbReference type="PANTHER" id="PTHR30294:SF38">
    <property type="entry name" value="TRANSPORT PERMEASE PROTEIN"/>
    <property type="match status" value="1"/>
</dbReference>
<evidence type="ECO:0000256" key="7">
    <source>
        <dbReference type="ARBA" id="ARBA00023136"/>
    </source>
</evidence>
<dbReference type="InterPro" id="IPR047817">
    <property type="entry name" value="ABC2_TM_bact-type"/>
</dbReference>
<keyword evidence="6 9" id="KW-1133">Transmembrane helix</keyword>
<evidence type="ECO:0000256" key="9">
    <source>
        <dbReference type="RuleBase" id="RU361157"/>
    </source>
</evidence>
<dbReference type="Proteomes" id="UP001595685">
    <property type="component" value="Unassembled WGS sequence"/>
</dbReference>
<keyword evidence="5 9" id="KW-0812">Transmembrane</keyword>
<keyword evidence="12" id="KW-1185">Reference proteome</keyword>
<evidence type="ECO:0000313" key="11">
    <source>
        <dbReference type="EMBL" id="MFC3690104.1"/>
    </source>
</evidence>
<evidence type="ECO:0000256" key="1">
    <source>
        <dbReference type="ARBA" id="ARBA00004651"/>
    </source>
</evidence>
<feature type="transmembrane region" description="Helical" evidence="9">
    <location>
        <begin position="28"/>
        <end position="46"/>
    </location>
</feature>
<feature type="transmembrane region" description="Helical" evidence="9">
    <location>
        <begin position="170"/>
        <end position="188"/>
    </location>
</feature>
<dbReference type="InterPro" id="IPR000412">
    <property type="entry name" value="ABC_2_transport"/>
</dbReference>
<keyword evidence="3 9" id="KW-0813">Transport</keyword>
<feature type="transmembrane region" description="Helical" evidence="9">
    <location>
        <begin position="58"/>
        <end position="77"/>
    </location>
</feature>
<evidence type="ECO:0000256" key="8">
    <source>
        <dbReference type="ARBA" id="ARBA00023251"/>
    </source>
</evidence>
<accession>A0ABV7WJR3</accession>
<evidence type="ECO:0000259" key="10">
    <source>
        <dbReference type="PROSITE" id="PS51012"/>
    </source>
</evidence>
<keyword evidence="4 9" id="KW-1003">Cell membrane</keyword>
<protein>
    <recommendedName>
        <fullName evidence="9">Transport permease protein</fullName>
    </recommendedName>
</protein>
<evidence type="ECO:0000313" key="12">
    <source>
        <dbReference type="Proteomes" id="UP001595685"/>
    </source>
</evidence>
<feature type="transmembrane region" description="Helical" evidence="9">
    <location>
        <begin position="226"/>
        <end position="248"/>
    </location>
</feature>
<dbReference type="Pfam" id="PF01061">
    <property type="entry name" value="ABC2_membrane"/>
    <property type="match status" value="1"/>
</dbReference>
<organism evidence="11 12">
    <name type="scientific">Aquipuribacter hungaricus</name>
    <dbReference type="NCBI Taxonomy" id="545624"/>
    <lineage>
        <taxon>Bacteria</taxon>
        <taxon>Bacillati</taxon>
        <taxon>Actinomycetota</taxon>
        <taxon>Actinomycetes</taxon>
        <taxon>Micrococcales</taxon>
        <taxon>Intrasporangiaceae</taxon>
        <taxon>Aquipuribacter</taxon>
    </lineage>
</organism>
<evidence type="ECO:0000256" key="2">
    <source>
        <dbReference type="ARBA" id="ARBA00007783"/>
    </source>
</evidence>